<evidence type="ECO:0000313" key="2">
    <source>
        <dbReference type="Proteomes" id="UP000831775"/>
    </source>
</evidence>
<keyword evidence="2" id="KW-1185">Reference proteome</keyword>
<organism evidence="1 2">
    <name type="scientific">Leucobacter rhizosphaerae</name>
    <dbReference type="NCBI Taxonomy" id="2932245"/>
    <lineage>
        <taxon>Bacteria</taxon>
        <taxon>Bacillati</taxon>
        <taxon>Actinomycetota</taxon>
        <taxon>Actinomycetes</taxon>
        <taxon>Micrococcales</taxon>
        <taxon>Microbacteriaceae</taxon>
        <taxon>Leucobacter</taxon>
    </lineage>
</organism>
<evidence type="ECO:0000313" key="1">
    <source>
        <dbReference type="EMBL" id="UOQ60376.1"/>
    </source>
</evidence>
<dbReference type="Proteomes" id="UP000831775">
    <property type="component" value="Chromosome"/>
</dbReference>
<gene>
    <name evidence="1" type="ORF">MUN76_15305</name>
</gene>
<name>A0ABY4FVX0_9MICO</name>
<protein>
    <submittedName>
        <fullName evidence="1">Uncharacterized protein</fullName>
    </submittedName>
</protein>
<dbReference type="EMBL" id="CP095043">
    <property type="protein sequence ID" value="UOQ60376.1"/>
    <property type="molecule type" value="Genomic_DNA"/>
</dbReference>
<proteinExistence type="predicted"/>
<reference evidence="1 2" key="1">
    <citation type="submission" date="2022-04" db="EMBL/GenBank/DDBJ databases">
        <title>Leucobacter sp. isolated from rhizosphere of onion.</title>
        <authorList>
            <person name="Won M."/>
            <person name="Lee C.-M."/>
            <person name="Woen H.-Y."/>
            <person name="Kwon S.-W."/>
        </authorList>
    </citation>
    <scope>NUCLEOTIDE SEQUENCE [LARGE SCALE GENOMIC DNA]</scope>
    <source>
        <strain evidence="1 2">H25R-14</strain>
    </source>
</reference>
<sequence>MQFEHANITLGEDGVYVDGHRIPALTIAPNVVVHHGGRNTIGPKVTLTLYANEVTITDEAKANEGCTITEVRGDQQVCTQTYTRRGCACSHSIHTFTEPVPDYTMIALTRDE</sequence>
<dbReference type="RefSeq" id="WP_244685958.1">
    <property type="nucleotide sequence ID" value="NZ_CP095043.1"/>
</dbReference>
<accession>A0ABY4FVX0</accession>